<gene>
    <name evidence="9" type="ORF">FJZ47_01810</name>
</gene>
<feature type="transmembrane region" description="Helical" evidence="7">
    <location>
        <begin position="12"/>
        <end position="31"/>
    </location>
</feature>
<feature type="transmembrane region" description="Helical" evidence="7">
    <location>
        <begin position="51"/>
        <end position="71"/>
    </location>
</feature>
<evidence type="ECO:0000256" key="6">
    <source>
        <dbReference type="ARBA" id="ARBA00023136"/>
    </source>
</evidence>
<dbReference type="InterPro" id="IPR032816">
    <property type="entry name" value="VTT_dom"/>
</dbReference>
<dbReference type="PANTHER" id="PTHR30353:SF15">
    <property type="entry name" value="INNER MEMBRANE PROTEIN YABI"/>
    <property type="match status" value="1"/>
</dbReference>
<feature type="transmembrane region" description="Helical" evidence="7">
    <location>
        <begin position="135"/>
        <end position="158"/>
    </location>
</feature>
<name>A0A937VWV4_UNCTE</name>
<keyword evidence="4 7" id="KW-0812">Transmembrane</keyword>
<accession>A0A937VWV4</accession>
<evidence type="ECO:0000256" key="2">
    <source>
        <dbReference type="ARBA" id="ARBA00010792"/>
    </source>
</evidence>
<dbReference type="AlphaFoldDB" id="A0A937VWV4"/>
<dbReference type="InterPro" id="IPR032818">
    <property type="entry name" value="DedA-like"/>
</dbReference>
<comment type="caution">
    <text evidence="9">The sequence shown here is derived from an EMBL/GenBank/DDBJ whole genome shotgun (WGS) entry which is preliminary data.</text>
</comment>
<feature type="transmembrane region" description="Helical" evidence="7">
    <location>
        <begin position="170"/>
        <end position="188"/>
    </location>
</feature>
<evidence type="ECO:0000313" key="10">
    <source>
        <dbReference type="Proteomes" id="UP000712673"/>
    </source>
</evidence>
<dbReference type="GO" id="GO:0005886">
    <property type="term" value="C:plasma membrane"/>
    <property type="evidence" value="ECO:0007669"/>
    <property type="project" value="UniProtKB-SubCell"/>
</dbReference>
<dbReference type="Proteomes" id="UP000712673">
    <property type="component" value="Unassembled WGS sequence"/>
</dbReference>
<organism evidence="9 10">
    <name type="scientific">Tectimicrobiota bacterium</name>
    <dbReference type="NCBI Taxonomy" id="2528274"/>
    <lineage>
        <taxon>Bacteria</taxon>
        <taxon>Pseudomonadati</taxon>
        <taxon>Nitrospinota/Tectimicrobiota group</taxon>
        <taxon>Candidatus Tectimicrobiota</taxon>
    </lineage>
</organism>
<proteinExistence type="inferred from homology"/>
<protein>
    <submittedName>
        <fullName evidence="9">DedA family protein</fullName>
    </submittedName>
</protein>
<comment type="subcellular location">
    <subcellularLocation>
        <location evidence="1 7">Cell membrane</location>
        <topology evidence="1 7">Multi-pass membrane protein</topology>
    </subcellularLocation>
</comment>
<evidence type="ECO:0000256" key="3">
    <source>
        <dbReference type="ARBA" id="ARBA00022475"/>
    </source>
</evidence>
<keyword evidence="6 7" id="KW-0472">Membrane</keyword>
<evidence type="ECO:0000259" key="8">
    <source>
        <dbReference type="Pfam" id="PF09335"/>
    </source>
</evidence>
<evidence type="ECO:0000256" key="4">
    <source>
        <dbReference type="ARBA" id="ARBA00022692"/>
    </source>
</evidence>
<dbReference type="EMBL" id="VGLS01000028">
    <property type="protein sequence ID" value="MBM3222528.1"/>
    <property type="molecule type" value="Genomic_DNA"/>
</dbReference>
<evidence type="ECO:0000256" key="7">
    <source>
        <dbReference type="RuleBase" id="RU367016"/>
    </source>
</evidence>
<dbReference type="PANTHER" id="PTHR30353">
    <property type="entry name" value="INNER MEMBRANE PROTEIN DEDA-RELATED"/>
    <property type="match status" value="1"/>
</dbReference>
<evidence type="ECO:0000256" key="5">
    <source>
        <dbReference type="ARBA" id="ARBA00022989"/>
    </source>
</evidence>
<keyword evidence="3 7" id="KW-1003">Cell membrane</keyword>
<dbReference type="Pfam" id="PF09335">
    <property type="entry name" value="VTT_dom"/>
    <property type="match status" value="1"/>
</dbReference>
<keyword evidence="5 7" id="KW-1133">Transmembrane helix</keyword>
<reference evidence="9" key="1">
    <citation type="submission" date="2019-03" db="EMBL/GenBank/DDBJ databases">
        <title>Lake Tanganyika Metagenome-Assembled Genomes (MAGs).</title>
        <authorList>
            <person name="Tran P."/>
        </authorList>
    </citation>
    <scope>NUCLEOTIDE SEQUENCE</scope>
    <source>
        <strain evidence="9">K_DeepCast_65m_m2_066</strain>
    </source>
</reference>
<sequence length="204" mass="22970">MLEFLSGYSTQLIYVLLFVLLLLCGLGFPMAEELVLLAGGVLVASDVLDPFLMFLVNLLGVLIGDVFLFGLGRGLNKRLSRSPRFTEWFATRLERGQPFFARYGSTTVFLARFIPGLRAPAFLIAGTLQMSFWRFLTIDTLASLIFVPALCVVGYLFADQVDVIATWFRHAERALLSLLLLVLLAWLWRRHWSKRKSSAPVIPP</sequence>
<comment type="similarity">
    <text evidence="2 7">Belongs to the DedA family.</text>
</comment>
<evidence type="ECO:0000313" key="9">
    <source>
        <dbReference type="EMBL" id="MBM3222528.1"/>
    </source>
</evidence>
<feature type="domain" description="VTT" evidence="8">
    <location>
        <begin position="32"/>
        <end position="155"/>
    </location>
</feature>
<evidence type="ECO:0000256" key="1">
    <source>
        <dbReference type="ARBA" id="ARBA00004651"/>
    </source>
</evidence>